<dbReference type="InterPro" id="IPR007078">
    <property type="entry name" value="Haem_export_protD_CcmD"/>
</dbReference>
<evidence type="ECO:0000313" key="14">
    <source>
        <dbReference type="Proteomes" id="UP001157914"/>
    </source>
</evidence>
<comment type="similarity">
    <text evidence="3 12">Belongs to the CcmD/CycX/HelD family.</text>
</comment>
<keyword evidence="7 12" id="KW-0997">Cell inner membrane</keyword>
<name>A0ABY1PCI7_9HYPH</name>
<dbReference type="EMBL" id="FXTT01000004">
    <property type="protein sequence ID" value="SMP29189.1"/>
    <property type="molecule type" value="Genomic_DNA"/>
</dbReference>
<gene>
    <name evidence="13" type="ORF">SAMN06265374_3065</name>
</gene>
<keyword evidence="10 12" id="KW-1133">Transmembrane helix</keyword>
<evidence type="ECO:0000313" key="13">
    <source>
        <dbReference type="EMBL" id="SMP29189.1"/>
    </source>
</evidence>
<proteinExistence type="inferred from homology"/>
<evidence type="ECO:0000256" key="3">
    <source>
        <dbReference type="ARBA" id="ARBA00008741"/>
    </source>
</evidence>
<evidence type="ECO:0000256" key="7">
    <source>
        <dbReference type="ARBA" id="ARBA00022519"/>
    </source>
</evidence>
<evidence type="ECO:0000256" key="4">
    <source>
        <dbReference type="ARBA" id="ARBA00016461"/>
    </source>
</evidence>
<evidence type="ECO:0000256" key="12">
    <source>
        <dbReference type="RuleBase" id="RU363101"/>
    </source>
</evidence>
<dbReference type="NCBIfam" id="TIGR03141">
    <property type="entry name" value="cytochro_ccmD"/>
    <property type="match status" value="1"/>
</dbReference>
<comment type="caution">
    <text evidence="13">The sequence shown here is derived from an EMBL/GenBank/DDBJ whole genome shotgun (WGS) entry which is preliminary data.</text>
</comment>
<organism evidence="13 14">
    <name type="scientific">Roseibium denhamense</name>
    <dbReference type="NCBI Taxonomy" id="76305"/>
    <lineage>
        <taxon>Bacteria</taxon>
        <taxon>Pseudomonadati</taxon>
        <taxon>Pseudomonadota</taxon>
        <taxon>Alphaproteobacteria</taxon>
        <taxon>Hyphomicrobiales</taxon>
        <taxon>Stappiaceae</taxon>
        <taxon>Roseibium</taxon>
    </lineage>
</organism>
<evidence type="ECO:0000256" key="5">
    <source>
        <dbReference type="ARBA" id="ARBA00022448"/>
    </source>
</evidence>
<reference evidence="13 14" key="1">
    <citation type="submission" date="2017-05" db="EMBL/GenBank/DDBJ databases">
        <authorList>
            <person name="Varghese N."/>
            <person name="Submissions S."/>
        </authorList>
    </citation>
    <scope>NUCLEOTIDE SEQUENCE [LARGE SCALE GENOMIC DNA]</scope>
    <source>
        <strain evidence="13 14">DSM 15949</strain>
    </source>
</reference>
<evidence type="ECO:0000256" key="6">
    <source>
        <dbReference type="ARBA" id="ARBA00022475"/>
    </source>
</evidence>
<comment type="subcellular location">
    <subcellularLocation>
        <location evidence="2 12">Cell inner membrane</location>
        <topology evidence="2 12">Single-pass membrane protein</topology>
    </subcellularLocation>
</comment>
<keyword evidence="9 12" id="KW-0201">Cytochrome c-type biogenesis</keyword>
<feature type="transmembrane region" description="Helical" evidence="12">
    <location>
        <begin position="6"/>
        <end position="30"/>
    </location>
</feature>
<evidence type="ECO:0000256" key="10">
    <source>
        <dbReference type="ARBA" id="ARBA00022989"/>
    </source>
</evidence>
<comment type="function">
    <text evidence="1 12">Required for the export of heme to the periplasm for the biogenesis of c-type cytochromes.</text>
</comment>
<evidence type="ECO:0000256" key="11">
    <source>
        <dbReference type="ARBA" id="ARBA00023136"/>
    </source>
</evidence>
<evidence type="ECO:0000256" key="2">
    <source>
        <dbReference type="ARBA" id="ARBA00004377"/>
    </source>
</evidence>
<keyword evidence="8 12" id="KW-0812">Transmembrane</keyword>
<accession>A0ABY1PCI7</accession>
<keyword evidence="5 12" id="KW-0813">Transport</keyword>
<dbReference type="Proteomes" id="UP001157914">
    <property type="component" value="Unassembled WGS sequence"/>
</dbReference>
<keyword evidence="14" id="KW-1185">Reference proteome</keyword>
<keyword evidence="11 12" id="KW-0472">Membrane</keyword>
<evidence type="ECO:0000256" key="8">
    <source>
        <dbReference type="ARBA" id="ARBA00022692"/>
    </source>
</evidence>
<evidence type="ECO:0000256" key="9">
    <source>
        <dbReference type="ARBA" id="ARBA00022748"/>
    </source>
</evidence>
<dbReference type="RefSeq" id="WP_155193256.1">
    <property type="nucleotide sequence ID" value="NZ_FXTT01000004.1"/>
</dbReference>
<keyword evidence="6 12" id="KW-1003">Cell membrane</keyword>
<sequence>MDLGPHASFILASYGLCVLTVLVLFAWVFLDKAAQDKALSELAAQGVKRAQPKKERS</sequence>
<protein>
    <recommendedName>
        <fullName evidence="4 12">Heme exporter protein D</fullName>
    </recommendedName>
</protein>
<dbReference type="Pfam" id="PF04995">
    <property type="entry name" value="CcmD"/>
    <property type="match status" value="1"/>
</dbReference>
<evidence type="ECO:0000256" key="1">
    <source>
        <dbReference type="ARBA" id="ARBA00002442"/>
    </source>
</evidence>